<dbReference type="InterPro" id="IPR006047">
    <property type="entry name" value="GH13_cat_dom"/>
</dbReference>
<dbReference type="Proteomes" id="UP000838756">
    <property type="component" value="Unassembled WGS sequence"/>
</dbReference>
<dbReference type="PANTHER" id="PTHR10357:SF179">
    <property type="entry name" value="NEUTRAL AND BASIC AMINO ACID TRANSPORT PROTEIN RBAT"/>
    <property type="match status" value="1"/>
</dbReference>
<gene>
    <name evidence="2" type="primary">jg14072</name>
    <name evidence="2" type="ORF">PAEG_LOCUS27586</name>
</gene>
<accession>A0A8S4SJG0</accession>
<organism evidence="2 3">
    <name type="scientific">Pararge aegeria aegeria</name>
    <dbReference type="NCBI Taxonomy" id="348720"/>
    <lineage>
        <taxon>Eukaryota</taxon>
        <taxon>Metazoa</taxon>
        <taxon>Ecdysozoa</taxon>
        <taxon>Arthropoda</taxon>
        <taxon>Hexapoda</taxon>
        <taxon>Insecta</taxon>
        <taxon>Pterygota</taxon>
        <taxon>Neoptera</taxon>
        <taxon>Endopterygota</taxon>
        <taxon>Lepidoptera</taxon>
        <taxon>Glossata</taxon>
        <taxon>Ditrysia</taxon>
        <taxon>Papilionoidea</taxon>
        <taxon>Nymphalidae</taxon>
        <taxon>Satyrinae</taxon>
        <taxon>Satyrini</taxon>
        <taxon>Parargina</taxon>
        <taxon>Pararge</taxon>
    </lineage>
</organism>
<evidence type="ECO:0000259" key="1">
    <source>
        <dbReference type="Pfam" id="PF00128"/>
    </source>
</evidence>
<dbReference type="GO" id="GO:0005975">
    <property type="term" value="P:carbohydrate metabolic process"/>
    <property type="evidence" value="ECO:0007669"/>
    <property type="project" value="InterPro"/>
</dbReference>
<evidence type="ECO:0000313" key="2">
    <source>
        <dbReference type="EMBL" id="CAH2269367.1"/>
    </source>
</evidence>
<comment type="caution">
    <text evidence="2">The sequence shown here is derived from an EMBL/GenBank/DDBJ whole genome shotgun (WGS) entry which is preliminary data.</text>
</comment>
<feature type="domain" description="Glycosyl hydrolase family 13 catalytic" evidence="1">
    <location>
        <begin position="4"/>
        <end position="95"/>
    </location>
</feature>
<dbReference type="InterPro" id="IPR013780">
    <property type="entry name" value="Glyco_hydro_b"/>
</dbReference>
<dbReference type="AlphaFoldDB" id="A0A8S4SJG0"/>
<protein>
    <submittedName>
        <fullName evidence="2">Jg14072 protein</fullName>
    </submittedName>
</protein>
<dbReference type="Gene3D" id="2.60.40.1180">
    <property type="entry name" value="Golgi alpha-mannosidase II"/>
    <property type="match status" value="1"/>
</dbReference>
<name>A0A8S4SJG0_9NEOP</name>
<dbReference type="Gene3D" id="3.20.20.80">
    <property type="entry name" value="Glycosidases"/>
    <property type="match status" value="1"/>
</dbReference>
<dbReference type="SUPFAM" id="SSF51445">
    <property type="entry name" value="(Trans)glycosidases"/>
    <property type="match status" value="1"/>
</dbReference>
<dbReference type="InterPro" id="IPR017853">
    <property type="entry name" value="GH"/>
</dbReference>
<dbReference type="PANTHER" id="PTHR10357">
    <property type="entry name" value="ALPHA-AMYLASE FAMILY MEMBER"/>
    <property type="match status" value="1"/>
</dbReference>
<dbReference type="Pfam" id="PF00128">
    <property type="entry name" value="Alpha-amylase"/>
    <property type="match status" value="1"/>
</dbReference>
<reference evidence="2" key="1">
    <citation type="submission" date="2022-03" db="EMBL/GenBank/DDBJ databases">
        <authorList>
            <person name="Lindestad O."/>
        </authorList>
    </citation>
    <scope>NUCLEOTIDE SEQUENCE</scope>
</reference>
<proteinExistence type="predicted"/>
<sequence length="182" mass="20711">MRDGYVSWEDTVDVEALRRGDNETYLLYSRDPCRTPYHWNNSTNAGFSTGNRTWLPVAKDYPEINLAKQKDDARSHFKVYQTLIKLRKEKALSHGEFLIRALSNRTFYLVRYLRTYDTIVLLFNVADASDTIELSRVLKLELPATVVVSSIHSTRVAGDTIDGENLTLEAGEAIVLRAKPVS</sequence>
<evidence type="ECO:0000313" key="3">
    <source>
        <dbReference type="Proteomes" id="UP000838756"/>
    </source>
</evidence>
<keyword evidence="3" id="KW-1185">Reference proteome</keyword>
<dbReference type="OrthoDB" id="1740265at2759"/>
<dbReference type="EMBL" id="CAKXAJ010026511">
    <property type="protein sequence ID" value="CAH2269367.1"/>
    <property type="molecule type" value="Genomic_DNA"/>
</dbReference>